<accession>A0A6L9Y433</accession>
<comment type="caution">
    <text evidence="1">The sequence shown here is derived from an EMBL/GenBank/DDBJ whole genome shotgun (WGS) entry which is preliminary data.</text>
</comment>
<dbReference type="AlphaFoldDB" id="A0A6L9Y433"/>
<reference evidence="1 2" key="1">
    <citation type="submission" date="2020-02" db="EMBL/GenBank/DDBJ databases">
        <title>Pelistega sp. NLN82 were isolated from wild rodents of the Hainan Island.</title>
        <authorList>
            <person name="Niu N."/>
            <person name="Zhou J."/>
        </authorList>
    </citation>
    <scope>NUCLEOTIDE SEQUENCE [LARGE SCALE GENOMIC DNA]</scope>
    <source>
        <strain evidence="1 2">NLN82</strain>
    </source>
</reference>
<gene>
    <name evidence="1" type="ORF">F9B74_02505</name>
</gene>
<dbReference type="InterPro" id="IPR038695">
    <property type="entry name" value="Saro_0823-like_sf"/>
</dbReference>
<dbReference type="InterPro" id="IPR003795">
    <property type="entry name" value="DUF192"/>
</dbReference>
<dbReference type="RefSeq" id="WP_163763916.1">
    <property type="nucleotide sequence ID" value="NZ_JAAGYR010000003.1"/>
</dbReference>
<proteinExistence type="predicted"/>
<dbReference type="Pfam" id="PF02643">
    <property type="entry name" value="DUF192"/>
    <property type="match status" value="1"/>
</dbReference>
<dbReference type="EMBL" id="JAAGYR010000003">
    <property type="protein sequence ID" value="NEN75199.1"/>
    <property type="molecule type" value="Genomic_DNA"/>
</dbReference>
<evidence type="ECO:0000313" key="1">
    <source>
        <dbReference type="EMBL" id="NEN75199.1"/>
    </source>
</evidence>
<name>A0A6L9Y433_9BURK</name>
<dbReference type="Gene3D" id="2.60.120.1140">
    <property type="entry name" value="Protein of unknown function DUF192"/>
    <property type="match status" value="1"/>
</dbReference>
<organism evidence="1 2">
    <name type="scientific">Pelistega ratti</name>
    <dbReference type="NCBI Taxonomy" id="2652177"/>
    <lineage>
        <taxon>Bacteria</taxon>
        <taxon>Pseudomonadati</taxon>
        <taxon>Pseudomonadota</taxon>
        <taxon>Betaproteobacteria</taxon>
        <taxon>Burkholderiales</taxon>
        <taxon>Alcaligenaceae</taxon>
        <taxon>Pelistega</taxon>
    </lineage>
</organism>
<dbReference type="Proteomes" id="UP000477651">
    <property type="component" value="Unassembled WGS sequence"/>
</dbReference>
<sequence length="136" mass="16084">MTRIALTDPLWEQLLIVLYKFNRMTIIMADSFWQRLRGLIGMPSLPKDKGMYFPRCKIVHTMFMRMPILVVFCNKKGQIIKLIPSVKPWSIAFCFKASGVYEFDARHYEVLLQQKDLFSVQKDLQQAIFEYMHTLS</sequence>
<keyword evidence="2" id="KW-1185">Reference proteome</keyword>
<protein>
    <submittedName>
        <fullName evidence="1">DUF192 domain-containing protein</fullName>
    </submittedName>
</protein>
<evidence type="ECO:0000313" key="2">
    <source>
        <dbReference type="Proteomes" id="UP000477651"/>
    </source>
</evidence>